<reference evidence="2" key="1">
    <citation type="journal article" date="2011" name="Nature">
        <title>Genome sequence and analysis of the tuber crop potato.</title>
        <authorList>
            <consortium name="The Potato Genome Sequencing Consortium"/>
        </authorList>
    </citation>
    <scope>NUCLEOTIDE SEQUENCE [LARGE SCALE GENOMIC DNA]</scope>
    <source>
        <strain evidence="2">cv. DM1-3 516 R44</strain>
    </source>
</reference>
<dbReference type="AlphaFoldDB" id="M1DUV5"/>
<dbReference type="PaxDb" id="4113-PGSC0003DMT400094782"/>
<evidence type="ECO:0000313" key="2">
    <source>
        <dbReference type="Proteomes" id="UP000011115"/>
    </source>
</evidence>
<keyword evidence="2" id="KW-1185">Reference proteome</keyword>
<dbReference type="Gramene" id="PGSC0003DMT400094782">
    <property type="protein sequence ID" value="PGSC0003DMT400094782"/>
    <property type="gene ID" value="PGSC0003DMG400044353"/>
</dbReference>
<dbReference type="EnsemblPlants" id="PGSC0003DMT400094782">
    <property type="protein sequence ID" value="PGSC0003DMT400094782"/>
    <property type="gene ID" value="PGSC0003DMG400044353"/>
</dbReference>
<evidence type="ECO:0000313" key="1">
    <source>
        <dbReference type="EnsemblPlants" id="PGSC0003DMT400094782"/>
    </source>
</evidence>
<dbReference type="InParanoid" id="M1DUV5"/>
<sequence length="190" mass="21485">MKQEVEKDFMLAALMTQMDDLSKKMVKIEVQCKRKDKYFPPHERRSLKDNGVKNLEGILSTILHKVTEQDIELKEVKENIEGMKQMIWSHSRAVQLLENIMDVSMIFGEMGIPDIPVIPQTTTGHRDGEKHIVDLDLEEETDEEMFEGATADDIAETKEIMIDVVVQASLAKTTCARSSGAGPCESHSEH</sequence>
<reference evidence="1" key="2">
    <citation type="submission" date="2015-06" db="UniProtKB">
        <authorList>
            <consortium name="EnsemblPlants"/>
        </authorList>
    </citation>
    <scope>IDENTIFICATION</scope>
    <source>
        <strain evidence="1">DM1-3 516 R44</strain>
    </source>
</reference>
<organism evidence="1 2">
    <name type="scientific">Solanum tuberosum</name>
    <name type="common">Potato</name>
    <dbReference type="NCBI Taxonomy" id="4113"/>
    <lineage>
        <taxon>Eukaryota</taxon>
        <taxon>Viridiplantae</taxon>
        <taxon>Streptophyta</taxon>
        <taxon>Embryophyta</taxon>
        <taxon>Tracheophyta</taxon>
        <taxon>Spermatophyta</taxon>
        <taxon>Magnoliopsida</taxon>
        <taxon>eudicotyledons</taxon>
        <taxon>Gunneridae</taxon>
        <taxon>Pentapetalae</taxon>
        <taxon>asterids</taxon>
        <taxon>lamiids</taxon>
        <taxon>Solanales</taxon>
        <taxon>Solanaceae</taxon>
        <taxon>Solanoideae</taxon>
        <taxon>Solaneae</taxon>
        <taxon>Solanum</taxon>
    </lineage>
</organism>
<name>M1DUV5_SOLTU</name>
<accession>M1DUV5</accession>
<dbReference type="HOGENOM" id="CLU_1274177_0_0_1"/>
<proteinExistence type="predicted"/>
<dbReference type="Proteomes" id="UP000011115">
    <property type="component" value="Unassembled WGS sequence"/>
</dbReference>
<protein>
    <recommendedName>
        <fullName evidence="3">Integrase core domain containing protein</fullName>
    </recommendedName>
</protein>
<evidence type="ECO:0008006" key="3">
    <source>
        <dbReference type="Google" id="ProtNLM"/>
    </source>
</evidence>